<dbReference type="Proteomes" id="UP000479710">
    <property type="component" value="Unassembled WGS sequence"/>
</dbReference>
<evidence type="ECO:0000256" key="1">
    <source>
        <dbReference type="ARBA" id="ARBA00005187"/>
    </source>
</evidence>
<evidence type="ECO:0000313" key="7">
    <source>
        <dbReference type="Proteomes" id="UP000479710"/>
    </source>
</evidence>
<dbReference type="Pfam" id="PF13537">
    <property type="entry name" value="GATase_7"/>
    <property type="match status" value="1"/>
</dbReference>
<feature type="compositionally biased region" description="Basic and acidic residues" evidence="4">
    <location>
        <begin position="38"/>
        <end position="59"/>
    </location>
</feature>
<feature type="region of interest" description="Disordered" evidence="4">
    <location>
        <begin position="14"/>
        <end position="85"/>
    </location>
</feature>
<dbReference type="GO" id="GO:0005524">
    <property type="term" value="F:ATP binding"/>
    <property type="evidence" value="ECO:0007669"/>
    <property type="project" value="UniProtKB-KW"/>
</dbReference>
<comment type="caution">
    <text evidence="6">The sequence shown here is derived from an EMBL/GenBank/DDBJ whole genome shotgun (WGS) entry which is preliminary data.</text>
</comment>
<dbReference type="InterPro" id="IPR029055">
    <property type="entry name" value="Ntn_hydrolases_N"/>
</dbReference>
<name>A0A6G1BPD7_9ORYZ</name>
<dbReference type="GO" id="GO:0006529">
    <property type="term" value="P:asparagine biosynthetic process"/>
    <property type="evidence" value="ECO:0007669"/>
    <property type="project" value="TreeGrafter"/>
</dbReference>
<dbReference type="OrthoDB" id="769554at2759"/>
<accession>A0A6G1BPD7</accession>
<feature type="domain" description="Glutamine amidotransferase type-2" evidence="5">
    <location>
        <begin position="216"/>
        <end position="271"/>
    </location>
</feature>
<reference evidence="6 7" key="1">
    <citation type="submission" date="2019-11" db="EMBL/GenBank/DDBJ databases">
        <title>Whole genome sequence of Oryza granulata.</title>
        <authorList>
            <person name="Li W."/>
        </authorList>
    </citation>
    <scope>NUCLEOTIDE SEQUENCE [LARGE SCALE GENOMIC DNA]</scope>
    <source>
        <strain evidence="7">cv. Menghai</strain>
        <tissue evidence="6">Leaf</tissue>
    </source>
</reference>
<dbReference type="PANTHER" id="PTHR11772:SF48">
    <property type="entry name" value="ASPARAGINE SYNTHETASE [GLUTAMINE-HYDROLYZING] 1"/>
    <property type="match status" value="1"/>
</dbReference>
<evidence type="ECO:0000313" key="6">
    <source>
        <dbReference type="EMBL" id="KAF0889651.1"/>
    </source>
</evidence>
<gene>
    <name evidence="6" type="ORF">E2562_030132</name>
</gene>
<proteinExistence type="predicted"/>
<keyword evidence="3" id="KW-0067">ATP-binding</keyword>
<dbReference type="AlphaFoldDB" id="A0A6G1BPD7"/>
<dbReference type="EMBL" id="SPHZ02000012">
    <property type="protein sequence ID" value="KAF0889651.1"/>
    <property type="molecule type" value="Genomic_DNA"/>
</dbReference>
<protein>
    <recommendedName>
        <fullName evidence="5">Glutamine amidotransferase type-2 domain-containing protein</fullName>
    </recommendedName>
</protein>
<evidence type="ECO:0000256" key="2">
    <source>
        <dbReference type="ARBA" id="ARBA00022741"/>
    </source>
</evidence>
<dbReference type="Gene3D" id="3.60.20.10">
    <property type="entry name" value="Glutamine Phosphoribosylpyrophosphate, subunit 1, domain 1"/>
    <property type="match status" value="1"/>
</dbReference>
<dbReference type="GO" id="GO:0005829">
    <property type="term" value="C:cytosol"/>
    <property type="evidence" value="ECO:0007669"/>
    <property type="project" value="TreeGrafter"/>
</dbReference>
<keyword evidence="7" id="KW-1185">Reference proteome</keyword>
<dbReference type="SUPFAM" id="SSF56235">
    <property type="entry name" value="N-terminal nucleophile aminohydrolases (Ntn hydrolases)"/>
    <property type="match status" value="1"/>
</dbReference>
<comment type="pathway">
    <text evidence="1">Amino-acid biosynthesis; L-asparagine biosynthesis; L-asparagine from L-aspartate (L-Gln route): step 1/1.</text>
</comment>
<evidence type="ECO:0000256" key="4">
    <source>
        <dbReference type="SAM" id="MobiDB-lite"/>
    </source>
</evidence>
<sequence>MDDNDEWPWWNRSASLDLETPPSSSVSSSSLDLVPRQRQAERPWQRTDLEERTKQEEACSHTPSIPTPDRSTHRLPPFPPGTSKGGDQCHISAMRWTGWCSTIPTRQGTLGEGGDGDDGGPVFAGSFIVLTAAVAVEPEPPHFLSQPSVTLQWHLPFIVRLERRRRNVQYVWDHGGAGYGDDDAPAPVVQGNSSRRVHVLELSRWLKHRGPDSTSHIIDSASGNQPLYNEDKTVTVTINDKIYNHEELRRHLSSSHTFRTGSNCEVITHLLWMSMEYDRVLVALPLSSSISRAFCYQLCKYFNKEFSSEQIAKHVSRQQSIKAYSAASLHVRGAWGGVRGHAGRRFDARNHSFIAARDAIGWGIDGSVWISSEMKAPNDDCEHLNIFHPGHIYSGNNGGSFL</sequence>
<keyword evidence="2" id="KW-0547">Nucleotide-binding</keyword>
<dbReference type="GO" id="GO:0004066">
    <property type="term" value="F:asparagine synthase (glutamine-hydrolyzing) activity"/>
    <property type="evidence" value="ECO:0007669"/>
    <property type="project" value="TreeGrafter"/>
</dbReference>
<dbReference type="InterPro" id="IPR017932">
    <property type="entry name" value="GATase_2_dom"/>
</dbReference>
<evidence type="ECO:0000259" key="5">
    <source>
        <dbReference type="Pfam" id="PF13537"/>
    </source>
</evidence>
<dbReference type="InterPro" id="IPR050795">
    <property type="entry name" value="Asn_Synthetase"/>
</dbReference>
<dbReference type="PANTHER" id="PTHR11772">
    <property type="entry name" value="ASPARAGINE SYNTHETASE"/>
    <property type="match status" value="1"/>
</dbReference>
<evidence type="ECO:0000256" key="3">
    <source>
        <dbReference type="ARBA" id="ARBA00022840"/>
    </source>
</evidence>
<organism evidence="6 7">
    <name type="scientific">Oryza meyeriana var. granulata</name>
    <dbReference type="NCBI Taxonomy" id="110450"/>
    <lineage>
        <taxon>Eukaryota</taxon>
        <taxon>Viridiplantae</taxon>
        <taxon>Streptophyta</taxon>
        <taxon>Embryophyta</taxon>
        <taxon>Tracheophyta</taxon>
        <taxon>Spermatophyta</taxon>
        <taxon>Magnoliopsida</taxon>
        <taxon>Liliopsida</taxon>
        <taxon>Poales</taxon>
        <taxon>Poaceae</taxon>
        <taxon>BOP clade</taxon>
        <taxon>Oryzoideae</taxon>
        <taxon>Oryzeae</taxon>
        <taxon>Oryzinae</taxon>
        <taxon>Oryza</taxon>
        <taxon>Oryza meyeriana</taxon>
    </lineage>
</organism>